<feature type="region of interest" description="Disordered" evidence="5">
    <location>
        <begin position="929"/>
        <end position="979"/>
    </location>
</feature>
<reference evidence="7 8" key="1">
    <citation type="journal article" date="2013" name="PLoS Genet.">
        <title>Plant-symbiotic fungi as chemical engineers: Multi-genome analysis of the Clavicipitaceae reveals dynamics of alkaloid loci.</title>
        <authorList>
            <person name="Schardl C.L."/>
            <person name="Young C.A."/>
            <person name="Hesse U."/>
            <person name="Amyotte S.G."/>
            <person name="Andreeva K."/>
            <person name="Calie P.J."/>
            <person name="Fleetwood D.J."/>
            <person name="Haws D.C."/>
            <person name="Moore N."/>
            <person name="Oeser B."/>
            <person name="Panaccione D.G."/>
            <person name="Schweri K.K."/>
            <person name="Voisey C.R."/>
            <person name="Farman M.L."/>
            <person name="Jaromczyk J.W."/>
            <person name="Roe B.A."/>
            <person name="O'Sullivan D.M."/>
            <person name="Scott B."/>
            <person name="Tudzynski P."/>
            <person name="An Z."/>
            <person name="Arnaoudova E.G."/>
            <person name="Bullock C.T."/>
            <person name="Charlton N.D."/>
            <person name="Chen L."/>
            <person name="Cox M."/>
            <person name="Dinkins R.D."/>
            <person name="Florea S."/>
            <person name="Glenn A.E."/>
            <person name="Gordon A."/>
            <person name="Gueldener U."/>
            <person name="Harris D.R."/>
            <person name="Hollin W."/>
            <person name="Jaromczyk J."/>
            <person name="Johnson R.D."/>
            <person name="Khan A.K."/>
            <person name="Leistner E."/>
            <person name="Leuchtmann A."/>
            <person name="Li C."/>
            <person name="Liu J."/>
            <person name="Liu J."/>
            <person name="Liu M."/>
            <person name="Mace W."/>
            <person name="Machado C."/>
            <person name="Nagabhyru P."/>
            <person name="Pan J."/>
            <person name="Schmid J."/>
            <person name="Sugawara K."/>
            <person name="Steiner U."/>
            <person name="Takach J.E."/>
            <person name="Tanaka E."/>
            <person name="Webb J.S."/>
            <person name="Wilson E.V."/>
            <person name="Wiseman J.L."/>
            <person name="Yoshida R."/>
            <person name="Zeng Z."/>
        </authorList>
    </citation>
    <scope>NUCLEOTIDE SEQUENCE [LARGE SCALE GENOMIC DNA]</scope>
    <source>
        <strain evidence="7 8">20.1</strain>
    </source>
</reference>
<name>M1VW57_CLAP2</name>
<dbReference type="InterPro" id="IPR001878">
    <property type="entry name" value="Znf_CCHC"/>
</dbReference>
<organism evidence="7 8">
    <name type="scientific">Claviceps purpurea (strain 20.1)</name>
    <name type="common">Ergot fungus</name>
    <name type="synonym">Sphacelia segetum</name>
    <dbReference type="NCBI Taxonomy" id="1111077"/>
    <lineage>
        <taxon>Eukaryota</taxon>
        <taxon>Fungi</taxon>
        <taxon>Dikarya</taxon>
        <taxon>Ascomycota</taxon>
        <taxon>Pezizomycotina</taxon>
        <taxon>Sordariomycetes</taxon>
        <taxon>Hypocreomycetidae</taxon>
        <taxon>Hypocreales</taxon>
        <taxon>Clavicipitaceae</taxon>
        <taxon>Claviceps</taxon>
    </lineage>
</organism>
<proteinExistence type="predicted"/>
<dbReference type="HOGENOM" id="CLU_001650_5_0_1"/>
<dbReference type="GO" id="GO:0005739">
    <property type="term" value="C:mitochondrion"/>
    <property type="evidence" value="ECO:0007669"/>
    <property type="project" value="UniProtKB-SubCell"/>
</dbReference>
<evidence type="ECO:0000259" key="6">
    <source>
        <dbReference type="PROSITE" id="PS50158"/>
    </source>
</evidence>
<feature type="compositionally biased region" description="Acidic residues" evidence="5">
    <location>
        <begin position="346"/>
        <end position="360"/>
    </location>
</feature>
<dbReference type="CDD" id="cd09272">
    <property type="entry name" value="RNase_HI_RT_Ty1"/>
    <property type="match status" value="1"/>
</dbReference>
<keyword evidence="2" id="KW-0064">Aspartyl protease</keyword>
<dbReference type="GO" id="GO:0004190">
    <property type="term" value="F:aspartic-type endopeptidase activity"/>
    <property type="evidence" value="ECO:0007669"/>
    <property type="project" value="UniProtKB-KW"/>
</dbReference>
<dbReference type="PROSITE" id="PS50158">
    <property type="entry name" value="ZF_CCHC"/>
    <property type="match status" value="1"/>
</dbReference>
<feature type="region of interest" description="Disordered" evidence="5">
    <location>
        <begin position="880"/>
        <end position="899"/>
    </location>
</feature>
<dbReference type="InterPro" id="IPR013103">
    <property type="entry name" value="RVT_2"/>
</dbReference>
<dbReference type="Gene3D" id="3.30.420.10">
    <property type="entry name" value="Ribonuclease H-like superfamily/Ribonuclease H"/>
    <property type="match status" value="1"/>
</dbReference>
<dbReference type="GO" id="GO:0008270">
    <property type="term" value="F:zinc ion binding"/>
    <property type="evidence" value="ECO:0007669"/>
    <property type="project" value="UniProtKB-KW"/>
</dbReference>
<feature type="compositionally biased region" description="Pro residues" evidence="5">
    <location>
        <begin position="887"/>
        <end position="897"/>
    </location>
</feature>
<dbReference type="Pfam" id="PF07727">
    <property type="entry name" value="RVT_2"/>
    <property type="match status" value="1"/>
</dbReference>
<keyword evidence="4" id="KW-0862">Zinc</keyword>
<dbReference type="InterPro" id="IPR054722">
    <property type="entry name" value="PolX-like_BBD"/>
</dbReference>
<dbReference type="SUPFAM" id="SSF53098">
    <property type="entry name" value="Ribonuclease H-like"/>
    <property type="match status" value="1"/>
</dbReference>
<dbReference type="PANTHER" id="PTHR11439:SF483">
    <property type="entry name" value="PEPTIDE SYNTHASE GLIP-LIKE, PUTATIVE (AFU_ORTHOLOGUE AFUA_3G12920)-RELATED"/>
    <property type="match status" value="1"/>
</dbReference>
<dbReference type="VEuPathDB" id="FungiDB:CPUR_04541"/>
<dbReference type="eggNOG" id="KOG0017">
    <property type="taxonomic scope" value="Eukaryota"/>
</dbReference>
<dbReference type="EMBL" id="CAGA01000024">
    <property type="protein sequence ID" value="CCE30692.1"/>
    <property type="molecule type" value="Genomic_DNA"/>
</dbReference>
<feature type="region of interest" description="Disordered" evidence="5">
    <location>
        <begin position="241"/>
        <end position="273"/>
    </location>
</feature>
<keyword evidence="2" id="KW-0378">Hydrolase</keyword>
<comment type="subcellular location">
    <subcellularLocation>
        <location evidence="1">Mitochondrion</location>
    </subcellularLocation>
</comment>
<dbReference type="InterPro" id="IPR012337">
    <property type="entry name" value="RNaseH-like_sf"/>
</dbReference>
<evidence type="ECO:0000256" key="2">
    <source>
        <dbReference type="ARBA" id="ARBA00022750"/>
    </source>
</evidence>
<keyword evidence="4" id="KW-0479">Metal-binding</keyword>
<protein>
    <submittedName>
        <fullName evidence="7">Related to retrotransposon HobS hobase</fullName>
    </submittedName>
</protein>
<feature type="region of interest" description="Disordered" evidence="5">
    <location>
        <begin position="307"/>
        <end position="389"/>
    </location>
</feature>
<feature type="compositionally biased region" description="Basic and acidic residues" evidence="5">
    <location>
        <begin position="361"/>
        <end position="379"/>
    </location>
</feature>
<dbReference type="InterPro" id="IPR036397">
    <property type="entry name" value="RNaseH_sf"/>
</dbReference>
<evidence type="ECO:0000256" key="4">
    <source>
        <dbReference type="PROSITE-ProRule" id="PRU00047"/>
    </source>
</evidence>
<feature type="compositionally biased region" description="Basic residues" evidence="5">
    <location>
        <begin position="330"/>
        <end position="339"/>
    </location>
</feature>
<evidence type="ECO:0000256" key="3">
    <source>
        <dbReference type="ARBA" id="ARBA00023128"/>
    </source>
</evidence>
<dbReference type="PANTHER" id="PTHR11439">
    <property type="entry name" value="GAG-POL-RELATED RETROTRANSPOSON"/>
    <property type="match status" value="1"/>
</dbReference>
<dbReference type="Pfam" id="PF22936">
    <property type="entry name" value="Pol_BBD"/>
    <property type="match status" value="1"/>
</dbReference>
<accession>M1VW57</accession>
<sequence length="1539" mass="171914">MGKERRALPILDRENHQDWLRRVKIAIDSKDVAIALHFTKYEYAWIEREGGAVNATPTASTGAASAAAASDDPEMDDLSNRFERLGGSWNIEKEKEWKQANAKCLNIMLDGLSSDDAVIIDEYETAAAVWAQLNKRYAKTSASYANQYMASLHSFVYDQEAGIDGAWTKLKELRRKIVAANPDMKEAYPDPALFILLTTALQKQGRYTAVIDMFLSQSLSIPEKLRVLEEKEAQLLVFHGSKEHANAARRQTGPYRHPNHRTRRNSNGSDEGKSDNCYCCGSTKHLVADCPFQDSSREHARNLRMAAEGKLYKAKSTGKFNRSRKDTKPSSRRRKHGHAAAHESDSSDIESTSEDSDSDNDSDRTERVMLSKENIRKSTPETWALDTGASSPMTDQIHLLRNLKTTKKVAIQVGGGMLYSTLKGTALVNAVDGSSCLLQNVLFVPKLGVNLISAKKLCKGGFRGTFDDKTISITNGRKTVLTAEQQHGLYFVKHISKEFDGKIMGNKCDSNSIRAMPANADLSDDDSDADATKDKDVQRYLKYHRRFAHLGPDKIRNLHKVTTLQKKVKIPADLDICDVCSITKLRNKIPKELSGSLPLSTSAQEEKLEWLLPLALKSDAYQALKNWKVGVEKQTDKKIKRVRSDNAPELLKAANDWHIEDGVVAQSTTIASSHQNGPAERSIQTVEFDMRAMLEEAELPIEFWDEAAEADCYMRNHTATGPIINGERTCPLKAFTGETPSIDHIRKWGSKCFYYVDKKSVPAGERHDKLVNPGRVGVFMGYSEHTTKHFKVYSPERGCTIMSSRTIIKESTTGGSVDLRLRNCPAGPQGTRNVAPDRRPRGRPKKLMTEAVGESVDVEMIDPTAPAEAPIVEEPLAETQPLEEIPANPPDVEPPLTAPTMETPTVALVDEAADDAQPTDAAQDTDVDLLHDSQDSPGHQVEDRQEVQQDDNTTTVTGSEQPRYFTRATRKRALSDTDEESIAKRVRAMIAHLLSNSTDVKTYLNLDHESAFPAEVIAGIQIPRSYREAINGKDAKFWRGAMATEMLNLHANGTFLEVVPPKGANLVSCKWVFTVKTNPDGTLERYKARLVARGFSQVHGKDYDQTFAPTVRMDTLRLFLAMVAAEDDECSHYDIKNAFTESDLKEEIYLEPPTGVSVKKGRKWKALRSLYGLKQAARDWNQLIKDELISWGFIQSLADPCMFIHADNSVKLLVYVDDIVAAAKNQGELDWFYSKLSKRFKAKNLGEIEKILGAGVVRDRKTRTLEIDQEQYLKSVLDKFGITQETHKPKTVPVTGYENLRPANDNDERINVNEYQQAIGSVMYAMIFTRPDIAFIVGKLSQHMSDPAKHHGQALKSLLRYLKSTIKTKIRYGPGGDEKSFALYSDADWASDKTDRKSISGSVTMFYGGPISWSSKKQRSVATSSCESEYMALASCAKQGQWIAQIFRDLGLPKYIGKDPKRVQMRGDNQGAIALTKNAHLNDRSKHIDICYHFIRDLTEKGLMTVDFIPTDEMIADGMTKPLGRIAFERFKSQMGLSK</sequence>
<feature type="region of interest" description="Disordered" evidence="5">
    <location>
        <begin position="823"/>
        <end position="851"/>
    </location>
</feature>
<evidence type="ECO:0000256" key="5">
    <source>
        <dbReference type="SAM" id="MobiDB-lite"/>
    </source>
</evidence>
<gene>
    <name evidence="7" type="ORF">CPUR_04541</name>
</gene>
<dbReference type="STRING" id="1111077.M1VW57"/>
<dbReference type="InterPro" id="IPR043502">
    <property type="entry name" value="DNA/RNA_pol_sf"/>
</dbReference>
<keyword evidence="3" id="KW-0496">Mitochondrion</keyword>
<feature type="domain" description="CCHC-type" evidence="6">
    <location>
        <begin position="277"/>
        <end position="291"/>
    </location>
</feature>
<dbReference type="Pfam" id="PF14223">
    <property type="entry name" value="Retrotran_gag_2"/>
    <property type="match status" value="1"/>
</dbReference>
<keyword evidence="8" id="KW-1185">Reference proteome</keyword>
<dbReference type="OrthoDB" id="4746249at2759"/>
<comment type="caution">
    <text evidence="7">The sequence shown here is derived from an EMBL/GenBank/DDBJ whole genome shotgun (WGS) entry which is preliminary data.</text>
</comment>
<keyword evidence="2" id="KW-0645">Protease</keyword>
<feature type="compositionally biased region" description="Basic and acidic residues" evidence="5">
    <location>
        <begin position="929"/>
        <end position="947"/>
    </location>
</feature>
<keyword evidence="4" id="KW-0863">Zinc-finger</keyword>
<evidence type="ECO:0000313" key="8">
    <source>
        <dbReference type="Proteomes" id="UP000016801"/>
    </source>
</evidence>
<dbReference type="GO" id="GO:0003676">
    <property type="term" value="F:nucleic acid binding"/>
    <property type="evidence" value="ECO:0007669"/>
    <property type="project" value="InterPro"/>
</dbReference>
<dbReference type="SUPFAM" id="SSF56672">
    <property type="entry name" value="DNA/RNA polymerases"/>
    <property type="match status" value="1"/>
</dbReference>
<evidence type="ECO:0000313" key="7">
    <source>
        <dbReference type="EMBL" id="CCE30692.1"/>
    </source>
</evidence>
<dbReference type="Proteomes" id="UP000016801">
    <property type="component" value="Unassembled WGS sequence"/>
</dbReference>
<evidence type="ECO:0000256" key="1">
    <source>
        <dbReference type="ARBA" id="ARBA00004173"/>
    </source>
</evidence>